<comment type="caution">
    <text evidence="9">The sequence shown here is derived from an EMBL/GenBank/DDBJ whole genome shotgun (WGS) entry which is preliminary data.</text>
</comment>
<gene>
    <name evidence="9" type="ORF">DS742_08435</name>
</gene>
<name>A0A3E2NEM8_9FIRM</name>
<feature type="transmembrane region" description="Helical" evidence="7">
    <location>
        <begin position="164"/>
        <end position="181"/>
    </location>
</feature>
<feature type="domain" description="Major facilitator superfamily (MFS) profile" evidence="8">
    <location>
        <begin position="1"/>
        <end position="381"/>
    </location>
</feature>
<dbReference type="Proteomes" id="UP000260680">
    <property type="component" value="Unassembled WGS sequence"/>
</dbReference>
<dbReference type="RefSeq" id="WP_117416555.1">
    <property type="nucleotide sequence ID" value="NZ_QOHO01000024.1"/>
</dbReference>
<feature type="transmembrane region" description="Helical" evidence="7">
    <location>
        <begin position="265"/>
        <end position="284"/>
    </location>
</feature>
<sequence length="381" mass="39871">MNQTKKINIIISITAISFIQGLQFSISPVLGQIKEHYPQVSVSLIQMLVTTPSLFSVVVALASGLLVTKISKKKLLLFACFIAGITGFIPFLSDSFPLLFLSRTCYGIALGLACTLNTAVVAEFFEGDERVTVMGIQAASIGAGMVIITTLAGMLGVLGFKASYFIHVIAFVCFAAIALWLPDTGRTGTSEGEAVRLNGNVLKISLLGMVVFIFLITYTTNISMHLEGKIAGDPTVAGLLTGVFSSAQIVMGLILGNVVKKTGTYTLPAAMFLFCTGGVLLILFPGNVGMLMVGGALCGFSQGMFVPRAMCEVSDAVAPAAAAMAAACFTSFMCFGQTISPFVLNAVAKLVFQSVTTGHVYLIAVTGMVVAASAVIISKSM</sequence>
<comment type="subcellular location">
    <subcellularLocation>
        <location evidence="1">Cell membrane</location>
        <topology evidence="1">Multi-pass membrane protein</topology>
    </subcellularLocation>
</comment>
<evidence type="ECO:0000256" key="6">
    <source>
        <dbReference type="ARBA" id="ARBA00023136"/>
    </source>
</evidence>
<evidence type="ECO:0000259" key="8">
    <source>
        <dbReference type="PROSITE" id="PS50850"/>
    </source>
</evidence>
<keyword evidence="6 7" id="KW-0472">Membrane</keyword>
<dbReference type="InterPro" id="IPR020846">
    <property type="entry name" value="MFS_dom"/>
</dbReference>
<evidence type="ECO:0000313" key="9">
    <source>
        <dbReference type="EMBL" id="RFZ79413.1"/>
    </source>
</evidence>
<evidence type="ECO:0000256" key="7">
    <source>
        <dbReference type="SAM" id="Phobius"/>
    </source>
</evidence>
<dbReference type="AlphaFoldDB" id="A0A3E2NEM8"/>
<evidence type="ECO:0000256" key="2">
    <source>
        <dbReference type="ARBA" id="ARBA00022448"/>
    </source>
</evidence>
<dbReference type="SUPFAM" id="SSF103473">
    <property type="entry name" value="MFS general substrate transporter"/>
    <property type="match status" value="1"/>
</dbReference>
<dbReference type="GO" id="GO:0022857">
    <property type="term" value="F:transmembrane transporter activity"/>
    <property type="evidence" value="ECO:0007669"/>
    <property type="project" value="InterPro"/>
</dbReference>
<feature type="transmembrane region" description="Helical" evidence="7">
    <location>
        <begin position="236"/>
        <end position="258"/>
    </location>
</feature>
<dbReference type="InterPro" id="IPR050189">
    <property type="entry name" value="MFS_Efflux_Transporters"/>
</dbReference>
<reference evidence="9 10" key="1">
    <citation type="submission" date="2018-07" db="EMBL/GenBank/DDBJ databases">
        <title>New species, Clostridium PI-S10-A1B.</title>
        <authorList>
            <person name="Krishna G."/>
            <person name="Summeta K."/>
            <person name="Shikha S."/>
            <person name="Prabhu P.B."/>
            <person name="Suresh K."/>
        </authorList>
    </citation>
    <scope>NUCLEOTIDE SEQUENCE [LARGE SCALE GENOMIC DNA]</scope>
    <source>
        <strain evidence="9 10">PI-S10-A1B</strain>
    </source>
</reference>
<feature type="transmembrane region" description="Helical" evidence="7">
    <location>
        <begin position="134"/>
        <end position="158"/>
    </location>
</feature>
<evidence type="ECO:0000256" key="1">
    <source>
        <dbReference type="ARBA" id="ARBA00004651"/>
    </source>
</evidence>
<feature type="transmembrane region" description="Helical" evidence="7">
    <location>
        <begin position="75"/>
        <end position="92"/>
    </location>
</feature>
<dbReference type="Gene3D" id="1.20.1250.20">
    <property type="entry name" value="MFS general substrate transporter like domains"/>
    <property type="match status" value="1"/>
</dbReference>
<evidence type="ECO:0000256" key="4">
    <source>
        <dbReference type="ARBA" id="ARBA00022692"/>
    </source>
</evidence>
<dbReference type="PROSITE" id="PS50850">
    <property type="entry name" value="MFS"/>
    <property type="match status" value="1"/>
</dbReference>
<dbReference type="PANTHER" id="PTHR43124:SF3">
    <property type="entry name" value="CHLORAMPHENICOL EFFLUX PUMP RV0191"/>
    <property type="match status" value="1"/>
</dbReference>
<keyword evidence="2" id="KW-0813">Transport</keyword>
<feature type="transmembrane region" description="Helical" evidence="7">
    <location>
        <begin position="98"/>
        <end position="122"/>
    </location>
</feature>
<dbReference type="OrthoDB" id="2963740at2"/>
<organism evidence="9 10">
    <name type="scientific">Lacrimispora amygdalina</name>
    <dbReference type="NCBI Taxonomy" id="253257"/>
    <lineage>
        <taxon>Bacteria</taxon>
        <taxon>Bacillati</taxon>
        <taxon>Bacillota</taxon>
        <taxon>Clostridia</taxon>
        <taxon>Lachnospirales</taxon>
        <taxon>Lachnospiraceae</taxon>
        <taxon>Lacrimispora</taxon>
    </lineage>
</organism>
<accession>A0A3E2NEM8</accession>
<keyword evidence="3" id="KW-1003">Cell membrane</keyword>
<feature type="transmembrane region" description="Helical" evidence="7">
    <location>
        <begin position="44"/>
        <end position="68"/>
    </location>
</feature>
<evidence type="ECO:0000313" key="10">
    <source>
        <dbReference type="Proteomes" id="UP000260680"/>
    </source>
</evidence>
<protein>
    <submittedName>
        <fullName evidence="9">MFS transporter</fullName>
    </submittedName>
</protein>
<evidence type="ECO:0000256" key="5">
    <source>
        <dbReference type="ARBA" id="ARBA00022989"/>
    </source>
</evidence>
<keyword evidence="5 7" id="KW-1133">Transmembrane helix</keyword>
<feature type="transmembrane region" description="Helical" evidence="7">
    <location>
        <begin position="7"/>
        <end position="24"/>
    </location>
</feature>
<dbReference type="InterPro" id="IPR011701">
    <property type="entry name" value="MFS"/>
</dbReference>
<dbReference type="InterPro" id="IPR036259">
    <property type="entry name" value="MFS_trans_sf"/>
</dbReference>
<feature type="transmembrane region" description="Helical" evidence="7">
    <location>
        <begin position="317"/>
        <end position="339"/>
    </location>
</feature>
<dbReference type="PANTHER" id="PTHR43124">
    <property type="entry name" value="PURINE EFFLUX PUMP PBUE"/>
    <property type="match status" value="1"/>
</dbReference>
<dbReference type="GO" id="GO:0005886">
    <property type="term" value="C:plasma membrane"/>
    <property type="evidence" value="ECO:0007669"/>
    <property type="project" value="UniProtKB-SubCell"/>
</dbReference>
<feature type="transmembrane region" description="Helical" evidence="7">
    <location>
        <begin position="359"/>
        <end position="377"/>
    </location>
</feature>
<proteinExistence type="predicted"/>
<keyword evidence="4 7" id="KW-0812">Transmembrane</keyword>
<dbReference type="Pfam" id="PF07690">
    <property type="entry name" value="MFS_1"/>
    <property type="match status" value="2"/>
</dbReference>
<evidence type="ECO:0000256" key="3">
    <source>
        <dbReference type="ARBA" id="ARBA00022475"/>
    </source>
</evidence>
<dbReference type="EMBL" id="QOHO01000024">
    <property type="protein sequence ID" value="RFZ79413.1"/>
    <property type="molecule type" value="Genomic_DNA"/>
</dbReference>
<feature type="transmembrane region" description="Helical" evidence="7">
    <location>
        <begin position="201"/>
        <end position="224"/>
    </location>
</feature>